<dbReference type="AlphaFoldDB" id="B3QXZ6"/>
<dbReference type="InterPro" id="IPR016162">
    <property type="entry name" value="Ald_DH_N"/>
</dbReference>
<evidence type="ECO:0000256" key="1">
    <source>
        <dbReference type="ARBA" id="ARBA00023002"/>
    </source>
</evidence>
<organism evidence="4 5">
    <name type="scientific">Chloroherpeton thalassium (strain ATCC 35110 / GB-78)</name>
    <dbReference type="NCBI Taxonomy" id="517418"/>
    <lineage>
        <taxon>Bacteria</taxon>
        <taxon>Pseudomonadati</taxon>
        <taxon>Chlorobiota</taxon>
        <taxon>Chlorobiia</taxon>
        <taxon>Chlorobiales</taxon>
        <taxon>Chloroherpetonaceae</taxon>
        <taxon>Chloroherpeton</taxon>
    </lineage>
</organism>
<dbReference type="GO" id="GO:0016620">
    <property type="term" value="F:oxidoreductase activity, acting on the aldehyde or oxo group of donors, NAD or NADP as acceptor"/>
    <property type="evidence" value="ECO:0007669"/>
    <property type="project" value="InterPro"/>
</dbReference>
<dbReference type="Pfam" id="PF00171">
    <property type="entry name" value="Aldedh"/>
    <property type="match status" value="1"/>
</dbReference>
<evidence type="ECO:0000259" key="3">
    <source>
        <dbReference type="Pfam" id="PF00171"/>
    </source>
</evidence>
<keyword evidence="5" id="KW-1185">Reference proteome</keyword>
<dbReference type="InterPro" id="IPR013357">
    <property type="entry name" value="Acetaldehyde_DH_acetylating"/>
</dbReference>
<dbReference type="STRING" id="517418.Ctha_1060"/>
<dbReference type="InterPro" id="IPR016163">
    <property type="entry name" value="Ald_DH_C"/>
</dbReference>
<keyword evidence="1" id="KW-0560">Oxidoreductase</keyword>
<dbReference type="HOGENOM" id="CLU_028794_3_1_10"/>
<accession>B3QXZ6</accession>
<gene>
    <name evidence="4" type="ordered locus">Ctha_1060</name>
</gene>
<dbReference type="Proteomes" id="UP000001208">
    <property type="component" value="Chromosome"/>
</dbReference>
<dbReference type="InterPro" id="IPR016161">
    <property type="entry name" value="Ald_DH/histidinol_DH"/>
</dbReference>
<evidence type="ECO:0000256" key="2">
    <source>
        <dbReference type="SAM" id="MobiDB-lite"/>
    </source>
</evidence>
<reference evidence="4 5" key="1">
    <citation type="submission" date="2008-06" db="EMBL/GenBank/DDBJ databases">
        <title>Complete sequence of Chloroherpeton thalassium ATCC 35110.</title>
        <authorList>
            <consortium name="US DOE Joint Genome Institute"/>
            <person name="Lucas S."/>
            <person name="Copeland A."/>
            <person name="Lapidus A."/>
            <person name="Glavina del Rio T."/>
            <person name="Dalin E."/>
            <person name="Tice H."/>
            <person name="Bruce D."/>
            <person name="Goodwin L."/>
            <person name="Pitluck S."/>
            <person name="Schmutz J."/>
            <person name="Larimer F."/>
            <person name="Land M."/>
            <person name="Hauser L."/>
            <person name="Kyrpides N."/>
            <person name="Mikhailova N."/>
            <person name="Liu Z."/>
            <person name="Li T."/>
            <person name="Zhao F."/>
            <person name="Overmann J."/>
            <person name="Bryant D.A."/>
            <person name="Richardson P."/>
        </authorList>
    </citation>
    <scope>NUCLEOTIDE SEQUENCE [LARGE SCALE GENOMIC DNA]</scope>
    <source>
        <strain evidence="5">ATCC 35110 / GB-78</strain>
    </source>
</reference>
<evidence type="ECO:0000313" key="4">
    <source>
        <dbReference type="EMBL" id="ACF13524.1"/>
    </source>
</evidence>
<dbReference type="SUPFAM" id="SSF53720">
    <property type="entry name" value="ALDH-like"/>
    <property type="match status" value="1"/>
</dbReference>
<proteinExistence type="predicted"/>
<dbReference type="InterPro" id="IPR015590">
    <property type="entry name" value="Aldehyde_DH_dom"/>
</dbReference>
<protein>
    <submittedName>
        <fullName evidence="4">Acetaldehyde dehydrogenase (Acetylating)</fullName>
    </submittedName>
</protein>
<dbReference type="PANTHER" id="PTHR11699">
    <property type="entry name" value="ALDEHYDE DEHYDROGENASE-RELATED"/>
    <property type="match status" value="1"/>
</dbReference>
<dbReference type="KEGG" id="cts:Ctha_1060"/>
<dbReference type="Gene3D" id="3.40.605.10">
    <property type="entry name" value="Aldehyde Dehydrogenase, Chain A, domain 1"/>
    <property type="match status" value="1"/>
</dbReference>
<dbReference type="NCBIfam" id="TIGR02518">
    <property type="entry name" value="EutH_ACDH"/>
    <property type="match status" value="1"/>
</dbReference>
<dbReference type="Gene3D" id="3.40.309.10">
    <property type="entry name" value="Aldehyde Dehydrogenase, Chain A, domain 2"/>
    <property type="match status" value="1"/>
</dbReference>
<dbReference type="OrthoDB" id="9801156at2"/>
<dbReference type="EMBL" id="CP001100">
    <property type="protein sequence ID" value="ACF13524.1"/>
    <property type="molecule type" value="Genomic_DNA"/>
</dbReference>
<name>B3QXZ6_CHLT3</name>
<evidence type="ECO:0000313" key="5">
    <source>
        <dbReference type="Proteomes" id="UP000001208"/>
    </source>
</evidence>
<dbReference type="RefSeq" id="WP_012499608.1">
    <property type="nucleotide sequence ID" value="NC_011026.1"/>
</dbReference>
<sequence length="542" mass="57834">MGIQLSNDLLSIQEARDLLQQAAEALKTFKHFSQEKVDAIVKAMAEAGYEAREELAKMAVEETGFGKVEDKILKNILGSKTLYEYIAPMKTCGIIDKRENGKIWDIATPMGVVAALIPSTNPTSTMLYKSIISLKSRNAIVASPHPAAKKCTARAAQIMREAAVRAGAPEGLIHCMTNPTLEGTGELMKHSLTGVILATGSTPMVKAAYSSGKPAYGVGPGNVPAFIERTANVKKAVADIIFGKTFDNGTICASEQAVVCDLPIKSQVIEEMKKRGAYFLNPEEKETLSRFMFPRGLNAAVVGKPAAVIAAQAGITVPETTKVLVAELAEVGKMAPLSAEKLSPVLAFYTEDGWEAGCRRCMELLDFGGIGHSLSLHSQNEHVIMQFAMHKPAHRILINTVSSVGAVGYTTALAPSLTLGPGTIGGSITTENVGPMQLLNIKRVAFETNPVNDKDGNPVAQAAVASKEATVNATAQVATQTKPSYKKLPESSIMAEIEERIRLKAGNTPAGFLGKKVTPVKENQSGKLTSEEVDEIVKTFQK</sequence>
<feature type="region of interest" description="Disordered" evidence="2">
    <location>
        <begin position="508"/>
        <end position="530"/>
    </location>
</feature>
<dbReference type="SMR" id="B3QXZ6"/>
<dbReference type="CDD" id="cd07122">
    <property type="entry name" value="ALDH_F20_ACDH"/>
    <property type="match status" value="1"/>
</dbReference>
<dbReference type="eggNOG" id="COG1012">
    <property type="taxonomic scope" value="Bacteria"/>
</dbReference>
<feature type="domain" description="Aldehyde dehydrogenase" evidence="3">
    <location>
        <begin position="14"/>
        <end position="275"/>
    </location>
</feature>